<proteinExistence type="inferred from homology"/>
<evidence type="ECO:0000256" key="1">
    <source>
        <dbReference type="ARBA" id="ARBA00004651"/>
    </source>
</evidence>
<evidence type="ECO:0000256" key="3">
    <source>
        <dbReference type="ARBA" id="ARBA00022448"/>
    </source>
</evidence>
<feature type="transmembrane region" description="Helical" evidence="8">
    <location>
        <begin position="26"/>
        <end position="46"/>
    </location>
</feature>
<evidence type="ECO:0000256" key="7">
    <source>
        <dbReference type="ARBA" id="ARBA00023136"/>
    </source>
</evidence>
<comment type="similarity">
    <text evidence="2">Belongs to the ABC-2 integral membrane protein family.</text>
</comment>
<dbReference type="InterPro" id="IPR000412">
    <property type="entry name" value="ABC_2_transport"/>
</dbReference>
<dbReference type="GO" id="GO:0043190">
    <property type="term" value="C:ATP-binding cassette (ABC) transporter complex"/>
    <property type="evidence" value="ECO:0007669"/>
    <property type="project" value="InterPro"/>
</dbReference>
<gene>
    <name evidence="10" type="ORF">ASJ80_03285</name>
</gene>
<accession>A0A2A2H3Q0</accession>
<evidence type="ECO:0000313" key="11">
    <source>
        <dbReference type="Proteomes" id="UP000217784"/>
    </source>
</evidence>
<reference evidence="10 11" key="1">
    <citation type="journal article" date="2017" name="BMC Genomics">
        <title>Genomic analysis of methanogenic archaea reveals a shift towards energy conservation.</title>
        <authorList>
            <person name="Gilmore S.P."/>
            <person name="Henske J.K."/>
            <person name="Sexton J.A."/>
            <person name="Solomon K.V."/>
            <person name="Seppala S."/>
            <person name="Yoo J.I."/>
            <person name="Huyett L.M."/>
            <person name="Pressman A."/>
            <person name="Cogan J.Z."/>
            <person name="Kivenson V."/>
            <person name="Peng X."/>
            <person name="Tan Y."/>
            <person name="Valentine D.L."/>
            <person name="O'Malley M.A."/>
        </authorList>
    </citation>
    <scope>NUCLEOTIDE SEQUENCE [LARGE SCALE GENOMIC DNA]</scope>
    <source>
        <strain evidence="10 11">M.o.H.</strain>
    </source>
</reference>
<feature type="transmembrane region" description="Helical" evidence="8">
    <location>
        <begin position="284"/>
        <end position="309"/>
    </location>
</feature>
<feature type="transmembrane region" description="Helical" evidence="8">
    <location>
        <begin position="202"/>
        <end position="220"/>
    </location>
</feature>
<keyword evidence="7 8" id="KW-0472">Membrane</keyword>
<comment type="subcellular location">
    <subcellularLocation>
        <location evidence="1">Cell membrane</location>
        <topology evidence="1">Multi-pass membrane protein</topology>
    </subcellularLocation>
</comment>
<dbReference type="Pfam" id="PF12698">
    <property type="entry name" value="ABC2_membrane_3"/>
    <property type="match status" value="1"/>
</dbReference>
<keyword evidence="4" id="KW-1003">Cell membrane</keyword>
<evidence type="ECO:0000256" key="8">
    <source>
        <dbReference type="SAM" id="Phobius"/>
    </source>
</evidence>
<keyword evidence="11" id="KW-1185">Reference proteome</keyword>
<dbReference type="InterPro" id="IPR047817">
    <property type="entry name" value="ABC2_TM_bact-type"/>
</dbReference>
<feature type="transmembrane region" description="Helical" evidence="8">
    <location>
        <begin position="321"/>
        <end position="343"/>
    </location>
</feature>
<dbReference type="PROSITE" id="PS51012">
    <property type="entry name" value="ABC_TM2"/>
    <property type="match status" value="1"/>
</dbReference>
<dbReference type="Proteomes" id="UP000217784">
    <property type="component" value="Unassembled WGS sequence"/>
</dbReference>
<dbReference type="PRINTS" id="PR00164">
    <property type="entry name" value="ABC2TRNSPORT"/>
</dbReference>
<sequence length="400" mass="43271">MNTVKILKDSYHVMTKEMIELKRDKMTIAGMIVMPLIFLLLFGFIFPSGSTHENVQMGLVNLDQGAGSNEFITQMETMNNQLATSKNSSYMSFTNYSSVDTAKTAINQGKISGAFVIPPGFSNNVTNGQPANVIINIDNSNPQVAGTVEQVSSGTVSGLNGIIANASVLKLGNEANQQINPQAVIARYTPNIENTIPGASNYFNFLVPGLMVMIGMMRVMDSIPETISKEKELGTFDGLLSAPVHHISVLLGKTMALTIRGLVECLFVLIFAVLLFGVTVHGNMLLVFVMTFLGLFSFIGIGFMAVALAKDQGGASTIMDLLMFPMMFLSGVIFPIQQMPWIMQEISKLSPLTYAGDAMRKIMLLNANVADVSTDIIIVLVFGIVTLAIALPLFSRSVKD</sequence>
<dbReference type="PANTHER" id="PTHR30294:SF29">
    <property type="entry name" value="MULTIDRUG ABC TRANSPORTER PERMEASE YBHS-RELATED"/>
    <property type="match status" value="1"/>
</dbReference>
<dbReference type="AlphaFoldDB" id="A0A2A2H3Q0"/>
<feature type="transmembrane region" description="Helical" evidence="8">
    <location>
        <begin position="257"/>
        <end position="278"/>
    </location>
</feature>
<keyword evidence="5 8" id="KW-0812">Transmembrane</keyword>
<evidence type="ECO:0000256" key="4">
    <source>
        <dbReference type="ARBA" id="ARBA00022475"/>
    </source>
</evidence>
<dbReference type="InterPro" id="IPR013525">
    <property type="entry name" value="ABC2_TM"/>
</dbReference>
<evidence type="ECO:0000256" key="5">
    <source>
        <dbReference type="ARBA" id="ARBA00022692"/>
    </source>
</evidence>
<keyword evidence="3" id="KW-0813">Transport</keyword>
<comment type="caution">
    <text evidence="10">The sequence shown here is derived from an EMBL/GenBank/DDBJ whole genome shotgun (WGS) entry which is preliminary data.</text>
</comment>
<evidence type="ECO:0000259" key="9">
    <source>
        <dbReference type="PROSITE" id="PS51012"/>
    </source>
</evidence>
<dbReference type="InterPro" id="IPR051449">
    <property type="entry name" value="ABC-2_transporter_component"/>
</dbReference>
<evidence type="ECO:0000256" key="6">
    <source>
        <dbReference type="ARBA" id="ARBA00022989"/>
    </source>
</evidence>
<feature type="transmembrane region" description="Helical" evidence="8">
    <location>
        <begin position="376"/>
        <end position="394"/>
    </location>
</feature>
<dbReference type="EMBL" id="LMVM01000033">
    <property type="protein sequence ID" value="PAV04051.1"/>
    <property type="molecule type" value="Genomic_DNA"/>
</dbReference>
<name>A0A2A2H3Q0_METBR</name>
<organism evidence="10 11">
    <name type="scientific">Methanobacterium bryantii</name>
    <dbReference type="NCBI Taxonomy" id="2161"/>
    <lineage>
        <taxon>Archaea</taxon>
        <taxon>Methanobacteriati</taxon>
        <taxon>Methanobacteriota</taxon>
        <taxon>Methanomada group</taxon>
        <taxon>Methanobacteria</taxon>
        <taxon>Methanobacteriales</taxon>
        <taxon>Methanobacteriaceae</taxon>
        <taxon>Methanobacterium</taxon>
    </lineage>
</organism>
<dbReference type="GO" id="GO:0140359">
    <property type="term" value="F:ABC-type transporter activity"/>
    <property type="evidence" value="ECO:0007669"/>
    <property type="project" value="InterPro"/>
</dbReference>
<dbReference type="PANTHER" id="PTHR30294">
    <property type="entry name" value="MEMBRANE COMPONENT OF ABC TRANSPORTER YHHJ-RELATED"/>
    <property type="match status" value="1"/>
</dbReference>
<evidence type="ECO:0000313" key="10">
    <source>
        <dbReference type="EMBL" id="PAV04051.1"/>
    </source>
</evidence>
<dbReference type="Gene3D" id="3.40.1710.10">
    <property type="entry name" value="abc type-2 transporter like domain"/>
    <property type="match status" value="1"/>
</dbReference>
<dbReference type="OrthoDB" id="147058at2157"/>
<evidence type="ECO:0000256" key="2">
    <source>
        <dbReference type="ARBA" id="ARBA00007783"/>
    </source>
</evidence>
<keyword evidence="6 8" id="KW-1133">Transmembrane helix</keyword>
<protein>
    <submittedName>
        <fullName evidence="10">Multidrug ABC transporter permease</fullName>
    </submittedName>
</protein>
<feature type="domain" description="ABC transmembrane type-2" evidence="9">
    <location>
        <begin position="172"/>
        <end position="397"/>
    </location>
</feature>